<keyword evidence="5" id="KW-1185">Reference proteome</keyword>
<evidence type="ECO:0000313" key="4">
    <source>
        <dbReference type="EMBL" id="PAB58532.1"/>
    </source>
</evidence>
<dbReference type="PANTHER" id="PTHR43278:SF2">
    <property type="entry name" value="IRON-SULFUR FLAVOPROTEIN"/>
    <property type="match status" value="1"/>
</dbReference>
<evidence type="ECO:0000259" key="3">
    <source>
        <dbReference type="Pfam" id="PF03358"/>
    </source>
</evidence>
<organism evidence="4 5">
    <name type="scientific">Anaeromicrobium sediminis</name>
    <dbReference type="NCBI Taxonomy" id="1478221"/>
    <lineage>
        <taxon>Bacteria</taxon>
        <taxon>Bacillati</taxon>
        <taxon>Bacillota</taxon>
        <taxon>Clostridia</taxon>
        <taxon>Peptostreptococcales</taxon>
        <taxon>Thermotaleaceae</taxon>
        <taxon>Anaeromicrobium</taxon>
    </lineage>
</organism>
<dbReference type="OrthoDB" id="1705236at2"/>
<dbReference type="InterPro" id="IPR005025">
    <property type="entry name" value="FMN_Rdtase-like_dom"/>
</dbReference>
<accession>A0A267MGK1</accession>
<dbReference type="EMBL" id="NIBG01000014">
    <property type="protein sequence ID" value="PAB58532.1"/>
    <property type="molecule type" value="Genomic_DNA"/>
</dbReference>
<dbReference type="AlphaFoldDB" id="A0A267MGK1"/>
<dbReference type="GO" id="GO:0016491">
    <property type="term" value="F:oxidoreductase activity"/>
    <property type="evidence" value="ECO:0007669"/>
    <property type="project" value="InterPro"/>
</dbReference>
<gene>
    <name evidence="4" type="ORF">CCE28_14600</name>
</gene>
<dbReference type="Proteomes" id="UP000216024">
    <property type="component" value="Unassembled WGS sequence"/>
</dbReference>
<sequence length="346" mass="38784">MKLHIISSKNKSSLLEKTIKEATIGLDVVHVNHVQNKEDLQNKKILLAIELDEIGICKDTLKFVRELHNLSNKSLLGSSACLIIKSNSDLYTKNFARDMVFLLNNLGCSFMGQPLVEMTKDLKNLFTFQKKFNIPLPELCSNLCKNTISRLMSYNPKSLENPHVLGLHASNYKTSNTLTLWNLIKKNLTSVDEFHVENGTILDCIGCAFKTCKHYSKQSSCFYGGTMVKEIYPAIEAANALVFLCPNYNDALSANISAVINRLTALYRRSKFYDKSLFSIVVSGNSGSDIVAKQLISALNLNKGFRLPPYFALMYTANDPGSILKYSDVDIRAKEFANHILMETKS</sequence>
<dbReference type="InterPro" id="IPR029039">
    <property type="entry name" value="Flavoprotein-like_sf"/>
</dbReference>
<dbReference type="SUPFAM" id="SSF52218">
    <property type="entry name" value="Flavoproteins"/>
    <property type="match status" value="1"/>
</dbReference>
<protein>
    <submittedName>
        <fullName evidence="4">FMN reductase</fullName>
    </submittedName>
</protein>
<reference evidence="4 5" key="1">
    <citation type="submission" date="2017-06" db="EMBL/GenBank/DDBJ databases">
        <title>Draft genome sequence of anaerobic fermentative bacterium Anaeromicrobium sediminis DY2726D isolated from West Pacific Ocean sediments.</title>
        <authorList>
            <person name="Zeng X."/>
        </authorList>
    </citation>
    <scope>NUCLEOTIDE SEQUENCE [LARGE SCALE GENOMIC DNA]</scope>
    <source>
        <strain evidence="4 5">DY2726D</strain>
    </source>
</reference>
<dbReference type="InterPro" id="IPR051796">
    <property type="entry name" value="ISF_SsuE-like"/>
</dbReference>
<feature type="domain" description="NADPH-dependent FMN reductase-like" evidence="3">
    <location>
        <begin position="163"/>
        <end position="313"/>
    </location>
</feature>
<evidence type="ECO:0000313" key="5">
    <source>
        <dbReference type="Proteomes" id="UP000216024"/>
    </source>
</evidence>
<dbReference type="Gene3D" id="3.40.50.360">
    <property type="match status" value="1"/>
</dbReference>
<proteinExistence type="predicted"/>
<name>A0A267MGK1_9FIRM</name>
<keyword evidence="2" id="KW-0288">FMN</keyword>
<dbReference type="PANTHER" id="PTHR43278">
    <property type="entry name" value="NAD(P)H-DEPENDENT FMN-CONTAINING OXIDOREDUCTASE YWQN-RELATED"/>
    <property type="match status" value="1"/>
</dbReference>
<dbReference type="Pfam" id="PF03358">
    <property type="entry name" value="FMN_red"/>
    <property type="match status" value="1"/>
</dbReference>
<comment type="caution">
    <text evidence="4">The sequence shown here is derived from an EMBL/GenBank/DDBJ whole genome shotgun (WGS) entry which is preliminary data.</text>
</comment>
<dbReference type="RefSeq" id="WP_095134474.1">
    <property type="nucleotide sequence ID" value="NZ_NIBG01000014.1"/>
</dbReference>
<keyword evidence="1" id="KW-0285">Flavoprotein</keyword>
<evidence type="ECO:0000256" key="1">
    <source>
        <dbReference type="ARBA" id="ARBA00022630"/>
    </source>
</evidence>
<evidence type="ECO:0000256" key="2">
    <source>
        <dbReference type="ARBA" id="ARBA00022643"/>
    </source>
</evidence>